<protein>
    <submittedName>
        <fullName evidence="1">Uncharacterized protein</fullName>
    </submittedName>
</protein>
<accession>A0AAD5G9L4</accession>
<sequence>MDCNREEAMRAKQLAEKKMEVKDFSGALKIALKAQQLYPELENISQLILYTVPPRRKHTALIRTGMEFSKSSLLLMIY</sequence>
<dbReference type="Proteomes" id="UP001206925">
    <property type="component" value="Unassembled WGS sequence"/>
</dbReference>
<name>A0AAD5G9L4_AMBAR</name>
<dbReference type="PANTHER" id="PTHR44137">
    <property type="entry name" value="BNAC03G44070D PROTEIN"/>
    <property type="match status" value="1"/>
</dbReference>
<comment type="caution">
    <text evidence="1">The sequence shown here is derived from an EMBL/GenBank/DDBJ whole genome shotgun (WGS) entry which is preliminary data.</text>
</comment>
<dbReference type="PANTHER" id="PTHR44137:SF57">
    <property type="entry name" value="CHAPERONE DNAJ-DOMAIN PROTEIN"/>
    <property type="match status" value="1"/>
</dbReference>
<gene>
    <name evidence="1" type="ORF">M8C21_006106</name>
</gene>
<dbReference type="EMBL" id="JAMZMK010010280">
    <property type="protein sequence ID" value="KAI7732223.1"/>
    <property type="molecule type" value="Genomic_DNA"/>
</dbReference>
<evidence type="ECO:0000313" key="2">
    <source>
        <dbReference type="Proteomes" id="UP001206925"/>
    </source>
</evidence>
<reference evidence="1" key="1">
    <citation type="submission" date="2022-06" db="EMBL/GenBank/DDBJ databases">
        <title>Uncovering the hologenomic basis of an extraordinary plant invasion.</title>
        <authorList>
            <person name="Bieker V.C."/>
            <person name="Martin M.D."/>
            <person name="Gilbert T."/>
            <person name="Hodgins K."/>
            <person name="Battlay P."/>
            <person name="Petersen B."/>
            <person name="Wilson J."/>
        </authorList>
    </citation>
    <scope>NUCLEOTIDE SEQUENCE</scope>
    <source>
        <strain evidence="1">AA19_3_7</strain>
        <tissue evidence="1">Leaf</tissue>
    </source>
</reference>
<keyword evidence="2" id="KW-1185">Reference proteome</keyword>
<dbReference type="AlphaFoldDB" id="A0AAD5G9L4"/>
<proteinExistence type="predicted"/>
<organism evidence="1 2">
    <name type="scientific">Ambrosia artemisiifolia</name>
    <name type="common">Common ragweed</name>
    <dbReference type="NCBI Taxonomy" id="4212"/>
    <lineage>
        <taxon>Eukaryota</taxon>
        <taxon>Viridiplantae</taxon>
        <taxon>Streptophyta</taxon>
        <taxon>Embryophyta</taxon>
        <taxon>Tracheophyta</taxon>
        <taxon>Spermatophyta</taxon>
        <taxon>Magnoliopsida</taxon>
        <taxon>eudicotyledons</taxon>
        <taxon>Gunneridae</taxon>
        <taxon>Pentapetalae</taxon>
        <taxon>asterids</taxon>
        <taxon>campanulids</taxon>
        <taxon>Asterales</taxon>
        <taxon>Asteraceae</taxon>
        <taxon>Asteroideae</taxon>
        <taxon>Heliantheae alliance</taxon>
        <taxon>Heliantheae</taxon>
        <taxon>Ambrosia</taxon>
    </lineage>
</organism>
<evidence type="ECO:0000313" key="1">
    <source>
        <dbReference type="EMBL" id="KAI7732223.1"/>
    </source>
</evidence>